<feature type="compositionally biased region" description="Low complexity" evidence="1">
    <location>
        <begin position="20"/>
        <end position="33"/>
    </location>
</feature>
<dbReference type="OrthoDB" id="190265at2759"/>
<evidence type="ECO:0000256" key="1">
    <source>
        <dbReference type="SAM" id="MobiDB-lite"/>
    </source>
</evidence>
<sequence length="242" mass="27052">MLFSKNTVLSLALTVCLMASPSTSSTPSSLLIESESEPKSSKKHNEYVVLEGHTEKENYHSPLPHSYIREEDLPNATIAEYGTYSYLSNPSGIVHALQSEIYARGPVATGVNAEPIVKYTGGRVDDTKFWHMMVNHIVSIVGWETDSETGNIYWIVRNSWEMGYFRILAGHNSLGIELEVAWATPGEFTVHNFPCYENGGNCVDTQVYEDPSANVEKLQARLLQDKKKSLLKSRHSQNNIRG</sequence>
<dbReference type="GO" id="GO:0006508">
    <property type="term" value="P:proteolysis"/>
    <property type="evidence" value="ECO:0007669"/>
    <property type="project" value="InterPro"/>
</dbReference>
<dbReference type="SUPFAM" id="SSF54001">
    <property type="entry name" value="Cysteine proteinases"/>
    <property type="match status" value="1"/>
</dbReference>
<gene>
    <name evidence="4" type="ORF">FRACYDRAFT_222323</name>
</gene>
<evidence type="ECO:0000313" key="5">
    <source>
        <dbReference type="Proteomes" id="UP000095751"/>
    </source>
</evidence>
<dbReference type="AlphaFoldDB" id="A0A1E7EK20"/>
<dbReference type="KEGG" id="fcy:FRACYDRAFT_222323"/>
<proteinExistence type="predicted"/>
<dbReference type="Gene3D" id="3.90.70.10">
    <property type="entry name" value="Cysteine proteinases"/>
    <property type="match status" value="1"/>
</dbReference>
<dbReference type="EMBL" id="KV784417">
    <property type="protein sequence ID" value="OEU06271.1"/>
    <property type="molecule type" value="Genomic_DNA"/>
</dbReference>
<dbReference type="GO" id="GO:0008234">
    <property type="term" value="F:cysteine-type peptidase activity"/>
    <property type="evidence" value="ECO:0007669"/>
    <property type="project" value="InterPro"/>
</dbReference>
<protein>
    <submittedName>
        <fullName evidence="4">Cysteine proteinase</fullName>
    </submittedName>
</protein>
<organism evidence="4 5">
    <name type="scientific">Fragilariopsis cylindrus CCMP1102</name>
    <dbReference type="NCBI Taxonomy" id="635003"/>
    <lineage>
        <taxon>Eukaryota</taxon>
        <taxon>Sar</taxon>
        <taxon>Stramenopiles</taxon>
        <taxon>Ochrophyta</taxon>
        <taxon>Bacillariophyta</taxon>
        <taxon>Bacillariophyceae</taxon>
        <taxon>Bacillariophycidae</taxon>
        <taxon>Bacillariales</taxon>
        <taxon>Bacillariaceae</taxon>
        <taxon>Fragilariopsis</taxon>
    </lineage>
</organism>
<feature type="region of interest" description="Disordered" evidence="1">
    <location>
        <begin position="20"/>
        <end position="44"/>
    </location>
</feature>
<keyword evidence="2" id="KW-0732">Signal</keyword>
<dbReference type="InterPro" id="IPR038765">
    <property type="entry name" value="Papain-like_cys_pep_sf"/>
</dbReference>
<keyword evidence="5" id="KW-1185">Reference proteome</keyword>
<accession>A0A1E7EK20</accession>
<feature type="chain" id="PRO_5018529483" evidence="2">
    <location>
        <begin position="26"/>
        <end position="242"/>
    </location>
</feature>
<feature type="domain" description="Peptidase C1A papain C-terminal" evidence="3">
    <location>
        <begin position="20"/>
        <end position="184"/>
    </location>
</feature>
<evidence type="ECO:0000313" key="4">
    <source>
        <dbReference type="EMBL" id="OEU06271.1"/>
    </source>
</evidence>
<name>A0A1E7EK20_9STRA</name>
<evidence type="ECO:0000256" key="2">
    <source>
        <dbReference type="SAM" id="SignalP"/>
    </source>
</evidence>
<dbReference type="SMART" id="SM00645">
    <property type="entry name" value="Pept_C1"/>
    <property type="match status" value="1"/>
</dbReference>
<dbReference type="Pfam" id="PF00112">
    <property type="entry name" value="Peptidase_C1"/>
    <property type="match status" value="1"/>
</dbReference>
<dbReference type="Proteomes" id="UP000095751">
    <property type="component" value="Unassembled WGS sequence"/>
</dbReference>
<dbReference type="InParanoid" id="A0A1E7EK20"/>
<reference evidence="4 5" key="1">
    <citation type="submission" date="2016-09" db="EMBL/GenBank/DDBJ databases">
        <title>Extensive genetic diversity and differential bi-allelic expression allows diatom success in the polar Southern Ocean.</title>
        <authorList>
            <consortium name="DOE Joint Genome Institute"/>
            <person name="Mock T."/>
            <person name="Otillar R.P."/>
            <person name="Strauss J."/>
            <person name="Dupont C."/>
            <person name="Frickenhaus S."/>
            <person name="Maumus F."/>
            <person name="Mcmullan M."/>
            <person name="Sanges R."/>
            <person name="Schmutz J."/>
            <person name="Toseland A."/>
            <person name="Valas R."/>
            <person name="Veluchamy A."/>
            <person name="Ward B.J."/>
            <person name="Allen A."/>
            <person name="Barry K."/>
            <person name="Falciatore A."/>
            <person name="Ferrante M."/>
            <person name="Fortunato A.E."/>
            <person name="Gloeckner G."/>
            <person name="Gruber A."/>
            <person name="Hipkin R."/>
            <person name="Janech M."/>
            <person name="Kroth P."/>
            <person name="Leese F."/>
            <person name="Lindquist E."/>
            <person name="Lyon B.R."/>
            <person name="Martin J."/>
            <person name="Mayer C."/>
            <person name="Parker M."/>
            <person name="Quesneville H."/>
            <person name="Raymond J."/>
            <person name="Uhlig C."/>
            <person name="Valentin K.U."/>
            <person name="Worden A.Z."/>
            <person name="Armbrust E.V."/>
            <person name="Bowler C."/>
            <person name="Green B."/>
            <person name="Moulton V."/>
            <person name="Van Oosterhout C."/>
            <person name="Grigoriev I."/>
        </authorList>
    </citation>
    <scope>NUCLEOTIDE SEQUENCE [LARGE SCALE GENOMIC DNA]</scope>
    <source>
        <strain evidence="4 5">CCMP1102</strain>
    </source>
</reference>
<dbReference type="InterPro" id="IPR000668">
    <property type="entry name" value="Peptidase_C1A_C"/>
</dbReference>
<feature type="signal peptide" evidence="2">
    <location>
        <begin position="1"/>
        <end position="25"/>
    </location>
</feature>
<evidence type="ECO:0000259" key="3">
    <source>
        <dbReference type="SMART" id="SM00645"/>
    </source>
</evidence>